<name>A0A0E9X7D3_ANGAN</name>
<reference evidence="1" key="1">
    <citation type="submission" date="2014-11" db="EMBL/GenBank/DDBJ databases">
        <authorList>
            <person name="Amaro Gonzalez C."/>
        </authorList>
    </citation>
    <scope>NUCLEOTIDE SEQUENCE</scope>
</reference>
<proteinExistence type="predicted"/>
<protein>
    <submittedName>
        <fullName evidence="1">Uncharacterized protein</fullName>
    </submittedName>
</protein>
<reference evidence="1" key="2">
    <citation type="journal article" date="2015" name="Fish Shellfish Immunol.">
        <title>Early steps in the European eel (Anguilla anguilla)-Vibrio vulnificus interaction in the gills: Role of the RtxA13 toxin.</title>
        <authorList>
            <person name="Callol A."/>
            <person name="Pajuelo D."/>
            <person name="Ebbesson L."/>
            <person name="Teles M."/>
            <person name="MacKenzie S."/>
            <person name="Amaro C."/>
        </authorList>
    </citation>
    <scope>NUCLEOTIDE SEQUENCE</scope>
</reference>
<dbReference type="EMBL" id="GBXM01010226">
    <property type="protein sequence ID" value="JAH98351.1"/>
    <property type="molecule type" value="Transcribed_RNA"/>
</dbReference>
<organism evidence="1">
    <name type="scientific">Anguilla anguilla</name>
    <name type="common">European freshwater eel</name>
    <name type="synonym">Muraena anguilla</name>
    <dbReference type="NCBI Taxonomy" id="7936"/>
    <lineage>
        <taxon>Eukaryota</taxon>
        <taxon>Metazoa</taxon>
        <taxon>Chordata</taxon>
        <taxon>Craniata</taxon>
        <taxon>Vertebrata</taxon>
        <taxon>Euteleostomi</taxon>
        <taxon>Actinopterygii</taxon>
        <taxon>Neopterygii</taxon>
        <taxon>Teleostei</taxon>
        <taxon>Anguilliformes</taxon>
        <taxon>Anguillidae</taxon>
        <taxon>Anguilla</taxon>
    </lineage>
</organism>
<dbReference type="AlphaFoldDB" id="A0A0E9X7D3"/>
<accession>A0A0E9X7D3</accession>
<evidence type="ECO:0000313" key="1">
    <source>
        <dbReference type="EMBL" id="JAH98351.1"/>
    </source>
</evidence>
<sequence>MQTGRASLTRTQTFKCLQPVWHNTQSTCLHWDHIRTYQTPKKLLSGSIHCYCKALLYINSPIKYLFVRIVL</sequence>